<evidence type="ECO:0000256" key="1">
    <source>
        <dbReference type="SAM" id="MobiDB-lite"/>
    </source>
</evidence>
<keyword evidence="2" id="KW-0812">Transmembrane</keyword>
<feature type="transmembrane region" description="Helical" evidence="2">
    <location>
        <begin position="376"/>
        <end position="400"/>
    </location>
</feature>
<protein>
    <submittedName>
        <fullName evidence="3">Uncharacterized protein</fullName>
    </submittedName>
</protein>
<evidence type="ECO:0000313" key="3">
    <source>
        <dbReference type="EMBL" id="RSX51235.1"/>
    </source>
</evidence>
<evidence type="ECO:0000256" key="2">
    <source>
        <dbReference type="SAM" id="Phobius"/>
    </source>
</evidence>
<comment type="caution">
    <text evidence="3">The sequence shown here is derived from an EMBL/GenBank/DDBJ whole genome shotgun (WGS) entry which is preliminary data.</text>
</comment>
<keyword evidence="2" id="KW-0472">Membrane</keyword>
<feature type="region of interest" description="Disordered" evidence="1">
    <location>
        <begin position="513"/>
        <end position="567"/>
    </location>
</feature>
<accession>A0A430FEA6</accession>
<gene>
    <name evidence="3" type="ORF">D2E23_1080</name>
</gene>
<proteinExistence type="predicted"/>
<feature type="compositionally biased region" description="Polar residues" evidence="1">
    <location>
        <begin position="530"/>
        <end position="540"/>
    </location>
</feature>
<keyword evidence="2" id="KW-1133">Transmembrane helix</keyword>
<feature type="compositionally biased region" description="Polar residues" evidence="1">
    <location>
        <begin position="1"/>
        <end position="12"/>
    </location>
</feature>
<feature type="compositionally biased region" description="Basic and acidic residues" evidence="1">
    <location>
        <begin position="72"/>
        <end position="83"/>
    </location>
</feature>
<feature type="transmembrane region" description="Helical" evidence="2">
    <location>
        <begin position="198"/>
        <end position="220"/>
    </location>
</feature>
<feature type="compositionally biased region" description="Low complexity" evidence="1">
    <location>
        <begin position="513"/>
        <end position="523"/>
    </location>
</feature>
<feature type="compositionally biased region" description="Acidic residues" evidence="1">
    <location>
        <begin position="162"/>
        <end position="185"/>
    </location>
</feature>
<feature type="compositionally biased region" description="Acidic residues" evidence="1">
    <location>
        <begin position="463"/>
        <end position="475"/>
    </location>
</feature>
<sequence length="567" mass="60260">MAINMSDTNLQNQDDESSKDVKGPAEKTTGGLAVPERFEEPSIPELDLFKFMPHRDQSDAVPADTQTDTQTDDGHADEAHMTEETSAVDDVDDDTDPNGSAAVKDDVAAADAETETTVIAGPLADASSNATADADPTAVTDSGNAGDATADDTSDVPADVPVESETDDAAVADTDDSENEGVDPDEAAKRKHRRHVRIMRGVVTPLLGLLAVAAFVFGGLNATIWKPNPHVSVSTGTLSTNYLVTDPGVLALADNTVDISATAASGDQVCIAVTSARDATGWLSGQKYTRVNGLDTWQKFTTQTSSTKDSGDTGSVAFADSDMWEKVTCANDKATLRWKGDGGDRVILVSAQGADQNAKTKLDFTMSWTRATVPNFAMPFFFVGGLLVVMAILAATLFSLEGHRRRKKKTLENAHVTALTEEEKLDQDGKPHWMHAGAKPPSPERNRRESRRRHHSHRRAAVEEELREEAESEGPEVLDVTSVNLLQQSTPAVSTDELQEYFARLAAENAANAENAASASAESTPDDATAVQTDSANAASDTDPADGDTVNGDTATTEDNTDKKEAE</sequence>
<name>A0A430FEA6_9BIFI</name>
<dbReference type="AlphaFoldDB" id="A0A430FEA6"/>
<feature type="compositionally biased region" description="Basic residues" evidence="1">
    <location>
        <begin position="448"/>
        <end position="459"/>
    </location>
</feature>
<feature type="compositionally biased region" description="Low complexity" evidence="1">
    <location>
        <begin position="109"/>
        <end position="141"/>
    </location>
</feature>
<feature type="compositionally biased region" description="Basic and acidic residues" evidence="1">
    <location>
        <begin position="16"/>
        <end position="25"/>
    </location>
</feature>
<evidence type="ECO:0000313" key="4">
    <source>
        <dbReference type="Proteomes" id="UP000288607"/>
    </source>
</evidence>
<feature type="compositionally biased region" description="Acidic residues" evidence="1">
    <location>
        <begin position="86"/>
        <end position="96"/>
    </location>
</feature>
<dbReference type="EMBL" id="QXGJ01000004">
    <property type="protein sequence ID" value="RSX51235.1"/>
    <property type="molecule type" value="Genomic_DNA"/>
</dbReference>
<keyword evidence="4" id="KW-1185">Reference proteome</keyword>
<reference evidence="3 4" key="1">
    <citation type="submission" date="2018-09" db="EMBL/GenBank/DDBJ databases">
        <title>Characterization of the phylogenetic diversity of five novel species belonging to the genus Bifidobacterium.</title>
        <authorList>
            <person name="Lugli G.A."/>
            <person name="Duranti S."/>
            <person name="Milani C."/>
        </authorList>
    </citation>
    <scope>NUCLEOTIDE SEQUENCE [LARGE SCALE GENOMIC DNA]</scope>
    <source>
        <strain evidence="3 4">2028B</strain>
    </source>
</reference>
<organism evidence="3 4">
    <name type="scientific">Bifidobacterium callimiconis</name>
    <dbReference type="NCBI Taxonomy" id="2306973"/>
    <lineage>
        <taxon>Bacteria</taxon>
        <taxon>Bacillati</taxon>
        <taxon>Actinomycetota</taxon>
        <taxon>Actinomycetes</taxon>
        <taxon>Bifidobacteriales</taxon>
        <taxon>Bifidobacteriaceae</taxon>
        <taxon>Bifidobacterium</taxon>
    </lineage>
</organism>
<feature type="region of interest" description="Disordered" evidence="1">
    <location>
        <begin position="418"/>
        <end position="475"/>
    </location>
</feature>
<dbReference type="Proteomes" id="UP000288607">
    <property type="component" value="Unassembled WGS sequence"/>
</dbReference>
<feature type="region of interest" description="Disordered" evidence="1">
    <location>
        <begin position="1"/>
        <end position="192"/>
    </location>
</feature>